<reference evidence="10 11" key="1">
    <citation type="submission" date="2017-03" db="EMBL/GenBank/DDBJ databases">
        <authorList>
            <person name="Afonso C.L."/>
            <person name="Miller P.J."/>
            <person name="Scott M.A."/>
            <person name="Spackman E."/>
            <person name="Goraichik I."/>
            <person name="Dimitrov K.M."/>
            <person name="Suarez D.L."/>
            <person name="Swayne D.E."/>
        </authorList>
    </citation>
    <scope>NUCLEOTIDE SEQUENCE [LARGE SCALE GENOMIC DNA]</scope>
    <source>
        <strain evidence="10 11">CIP 102111</strain>
    </source>
</reference>
<evidence type="ECO:0000256" key="5">
    <source>
        <dbReference type="ARBA" id="ARBA00022692"/>
    </source>
</evidence>
<feature type="transmembrane region" description="Helical" evidence="9">
    <location>
        <begin position="213"/>
        <end position="229"/>
    </location>
</feature>
<dbReference type="InterPro" id="IPR011606">
    <property type="entry name" value="Brnchd-chn_aa_trnsp_permease"/>
</dbReference>
<dbReference type="PANTHER" id="PTHR34979">
    <property type="entry name" value="INNER MEMBRANE PROTEIN YGAZ"/>
    <property type="match status" value="1"/>
</dbReference>
<feature type="region of interest" description="Disordered" evidence="8">
    <location>
        <begin position="240"/>
        <end position="306"/>
    </location>
</feature>
<keyword evidence="6 9" id="KW-1133">Transmembrane helix</keyword>
<dbReference type="EMBL" id="FXZC01000001">
    <property type="protein sequence ID" value="SMX66409.1"/>
    <property type="molecule type" value="Genomic_DNA"/>
</dbReference>
<name>A0A2H1HU18_9MICO</name>
<feature type="transmembrane region" description="Helical" evidence="9">
    <location>
        <begin position="189"/>
        <end position="207"/>
    </location>
</feature>
<organism evidence="10 11">
    <name type="scientific">Brevibacterium casei CIP 102111</name>
    <dbReference type="NCBI Taxonomy" id="1255625"/>
    <lineage>
        <taxon>Bacteria</taxon>
        <taxon>Bacillati</taxon>
        <taxon>Actinomycetota</taxon>
        <taxon>Actinomycetes</taxon>
        <taxon>Micrococcales</taxon>
        <taxon>Brevibacteriaceae</taxon>
        <taxon>Brevibacterium</taxon>
    </lineage>
</organism>
<keyword evidence="5 9" id="KW-0812">Transmembrane</keyword>
<evidence type="ECO:0000256" key="9">
    <source>
        <dbReference type="SAM" id="Phobius"/>
    </source>
</evidence>
<comment type="similarity">
    <text evidence="2">Belongs to the AzlC family.</text>
</comment>
<evidence type="ECO:0000256" key="8">
    <source>
        <dbReference type="SAM" id="MobiDB-lite"/>
    </source>
</evidence>
<protein>
    <submittedName>
        <fullName evidence="10">Predicted branched-chain amino acid permease (Azaleucine resistance)</fullName>
    </submittedName>
</protein>
<evidence type="ECO:0000256" key="1">
    <source>
        <dbReference type="ARBA" id="ARBA00004651"/>
    </source>
</evidence>
<keyword evidence="4" id="KW-1003">Cell membrane</keyword>
<gene>
    <name evidence="10" type="ORF">BC102111_00572</name>
</gene>
<sequence>MVNMSSSFRTIERILPSSTYRAVAIITVTIVAVALSYGAISQVSGFAWWQTLMLAAFALGGAAEFTFVGVIAAGGAPILAVLAGLLVNSRNFAFGMAVGPFFPQDWRALIAAHWINDESTAVARTGENDRQRWRAFLLMGVAIAIMWPSGAVVGQWLGSVIDADMLGLDAAFPIILFCLIRGDLRNRSTLCLTLAGILVAVCLTPILPLGLGAVTSLSVFAFVALGWLIRRVVRERRARSAATGRSTQGHAVSEQDHSVSEQENTVSDHGPAGRVSAAQGTTDRAATVPGEARTPGTAPNESEDAQ</sequence>
<evidence type="ECO:0000256" key="6">
    <source>
        <dbReference type="ARBA" id="ARBA00022989"/>
    </source>
</evidence>
<dbReference type="GO" id="GO:1903785">
    <property type="term" value="P:L-valine transmembrane transport"/>
    <property type="evidence" value="ECO:0007669"/>
    <property type="project" value="TreeGrafter"/>
</dbReference>
<evidence type="ECO:0000313" key="11">
    <source>
        <dbReference type="Proteomes" id="UP000234333"/>
    </source>
</evidence>
<dbReference type="PANTHER" id="PTHR34979:SF1">
    <property type="entry name" value="INNER MEMBRANE PROTEIN YGAZ"/>
    <property type="match status" value="1"/>
</dbReference>
<dbReference type="GO" id="GO:0005886">
    <property type="term" value="C:plasma membrane"/>
    <property type="evidence" value="ECO:0007669"/>
    <property type="project" value="UniProtKB-SubCell"/>
</dbReference>
<dbReference type="Pfam" id="PF03591">
    <property type="entry name" value="AzlC"/>
    <property type="match status" value="1"/>
</dbReference>
<comment type="subcellular location">
    <subcellularLocation>
        <location evidence="1">Cell membrane</location>
        <topology evidence="1">Multi-pass membrane protein</topology>
    </subcellularLocation>
</comment>
<evidence type="ECO:0000256" key="4">
    <source>
        <dbReference type="ARBA" id="ARBA00022475"/>
    </source>
</evidence>
<evidence type="ECO:0000256" key="2">
    <source>
        <dbReference type="ARBA" id="ARBA00010735"/>
    </source>
</evidence>
<proteinExistence type="inferred from homology"/>
<evidence type="ECO:0000256" key="3">
    <source>
        <dbReference type="ARBA" id="ARBA00022448"/>
    </source>
</evidence>
<keyword evidence="3" id="KW-0813">Transport</keyword>
<feature type="transmembrane region" description="Helical" evidence="9">
    <location>
        <begin position="163"/>
        <end position="182"/>
    </location>
</feature>
<feature type="transmembrane region" description="Helical" evidence="9">
    <location>
        <begin position="135"/>
        <end position="157"/>
    </location>
</feature>
<evidence type="ECO:0000313" key="10">
    <source>
        <dbReference type="EMBL" id="SMX66409.1"/>
    </source>
</evidence>
<accession>A0A2H1HU18</accession>
<dbReference type="Proteomes" id="UP000234333">
    <property type="component" value="Unassembled WGS sequence"/>
</dbReference>
<dbReference type="AlphaFoldDB" id="A0A2H1HU18"/>
<keyword evidence="7 9" id="KW-0472">Membrane</keyword>
<feature type="transmembrane region" description="Helical" evidence="9">
    <location>
        <begin position="52"/>
        <end position="85"/>
    </location>
</feature>
<feature type="transmembrane region" description="Helical" evidence="9">
    <location>
        <begin position="20"/>
        <end position="40"/>
    </location>
</feature>
<evidence type="ECO:0000256" key="7">
    <source>
        <dbReference type="ARBA" id="ARBA00023136"/>
    </source>
</evidence>